<evidence type="ECO:0000259" key="7">
    <source>
        <dbReference type="PROSITE" id="PS50850"/>
    </source>
</evidence>
<feature type="transmembrane region" description="Helical" evidence="6">
    <location>
        <begin position="71"/>
        <end position="92"/>
    </location>
</feature>
<gene>
    <name evidence="8" type="ORF">R3P38DRAFT_2918552</name>
</gene>
<evidence type="ECO:0000256" key="6">
    <source>
        <dbReference type="SAM" id="Phobius"/>
    </source>
</evidence>
<comment type="subcellular location">
    <subcellularLocation>
        <location evidence="1">Membrane</location>
        <topology evidence="1">Multi-pass membrane protein</topology>
    </subcellularLocation>
</comment>
<feature type="transmembrane region" description="Helical" evidence="6">
    <location>
        <begin position="368"/>
        <end position="395"/>
    </location>
</feature>
<keyword evidence="9" id="KW-1185">Reference proteome</keyword>
<dbReference type="InterPro" id="IPR036259">
    <property type="entry name" value="MFS_trans_sf"/>
</dbReference>
<feature type="transmembrane region" description="Helical" evidence="6">
    <location>
        <begin position="308"/>
        <end position="331"/>
    </location>
</feature>
<feature type="domain" description="Major facilitator superfamily (MFS) profile" evidence="7">
    <location>
        <begin position="32"/>
        <end position="467"/>
    </location>
</feature>
<feature type="transmembrane region" description="Helical" evidence="6">
    <location>
        <begin position="438"/>
        <end position="459"/>
    </location>
</feature>
<feature type="transmembrane region" description="Helical" evidence="6">
    <location>
        <begin position="262"/>
        <end position="288"/>
    </location>
</feature>
<comment type="caution">
    <text evidence="8">The sequence shown here is derived from an EMBL/GenBank/DDBJ whole genome shotgun (WGS) entry which is preliminary data.</text>
</comment>
<dbReference type="Pfam" id="PF07690">
    <property type="entry name" value="MFS_1"/>
    <property type="match status" value="1"/>
</dbReference>
<dbReference type="SUPFAM" id="SSF103473">
    <property type="entry name" value="MFS general substrate transporter"/>
    <property type="match status" value="1"/>
</dbReference>
<evidence type="ECO:0000256" key="3">
    <source>
        <dbReference type="ARBA" id="ARBA00022692"/>
    </source>
</evidence>
<dbReference type="EMBL" id="JAWWNJ010000023">
    <property type="protein sequence ID" value="KAK7032726.1"/>
    <property type="molecule type" value="Genomic_DNA"/>
</dbReference>
<feature type="transmembrane region" description="Helical" evidence="6">
    <location>
        <begin position="204"/>
        <end position="226"/>
    </location>
</feature>
<evidence type="ECO:0000313" key="9">
    <source>
        <dbReference type="Proteomes" id="UP001362999"/>
    </source>
</evidence>
<feature type="transmembrane region" description="Helical" evidence="6">
    <location>
        <begin position="161"/>
        <end position="184"/>
    </location>
</feature>
<dbReference type="AlphaFoldDB" id="A0AAW0C1U2"/>
<name>A0AAW0C1U2_9AGAR</name>
<dbReference type="PANTHER" id="PTHR23504">
    <property type="entry name" value="MAJOR FACILITATOR SUPERFAMILY DOMAIN-CONTAINING PROTEIN 10"/>
    <property type="match status" value="1"/>
</dbReference>
<accession>A0AAW0C1U2</accession>
<dbReference type="Gene3D" id="1.20.1250.20">
    <property type="entry name" value="MFS general substrate transporter like domains"/>
    <property type="match status" value="1"/>
</dbReference>
<dbReference type="GO" id="GO:0022857">
    <property type="term" value="F:transmembrane transporter activity"/>
    <property type="evidence" value="ECO:0007669"/>
    <property type="project" value="InterPro"/>
</dbReference>
<evidence type="ECO:0000256" key="2">
    <source>
        <dbReference type="ARBA" id="ARBA00022448"/>
    </source>
</evidence>
<protein>
    <submittedName>
        <fullName evidence="8">Efflux pump azaL</fullName>
    </submittedName>
</protein>
<keyword evidence="3 6" id="KW-0812">Transmembrane</keyword>
<reference evidence="8 9" key="1">
    <citation type="journal article" date="2024" name="J Genomics">
        <title>Draft genome sequencing and assembly of Favolaschia claudopus CIRM-BRFM 2984 isolated from oak limbs.</title>
        <authorList>
            <person name="Navarro D."/>
            <person name="Drula E."/>
            <person name="Chaduli D."/>
            <person name="Cazenave R."/>
            <person name="Ahrendt S."/>
            <person name="Wang J."/>
            <person name="Lipzen A."/>
            <person name="Daum C."/>
            <person name="Barry K."/>
            <person name="Grigoriev I.V."/>
            <person name="Favel A."/>
            <person name="Rosso M.N."/>
            <person name="Martin F."/>
        </authorList>
    </citation>
    <scope>NUCLEOTIDE SEQUENCE [LARGE SCALE GENOMIC DNA]</scope>
    <source>
        <strain evidence="8 9">CIRM-BRFM 2984</strain>
    </source>
</reference>
<dbReference type="PANTHER" id="PTHR23504:SF15">
    <property type="entry name" value="MAJOR FACILITATOR SUPERFAMILY (MFS) PROFILE DOMAIN-CONTAINING PROTEIN"/>
    <property type="match status" value="1"/>
</dbReference>
<dbReference type="CDD" id="cd17330">
    <property type="entry name" value="MFS_SLC46_TetA_like"/>
    <property type="match status" value="1"/>
</dbReference>
<evidence type="ECO:0000313" key="8">
    <source>
        <dbReference type="EMBL" id="KAK7032726.1"/>
    </source>
</evidence>
<dbReference type="Proteomes" id="UP001362999">
    <property type="component" value="Unassembled WGS sequence"/>
</dbReference>
<dbReference type="InterPro" id="IPR011701">
    <property type="entry name" value="MFS"/>
</dbReference>
<evidence type="ECO:0000256" key="5">
    <source>
        <dbReference type="ARBA" id="ARBA00023136"/>
    </source>
</evidence>
<keyword evidence="5 6" id="KW-0472">Membrane</keyword>
<feature type="transmembrane region" description="Helical" evidence="6">
    <location>
        <begin position="343"/>
        <end position="362"/>
    </location>
</feature>
<feature type="transmembrane region" description="Helical" evidence="6">
    <location>
        <begin position="104"/>
        <end position="122"/>
    </location>
</feature>
<dbReference type="InterPro" id="IPR020846">
    <property type="entry name" value="MFS_dom"/>
</dbReference>
<proteinExistence type="predicted"/>
<keyword evidence="2" id="KW-0813">Transport</keyword>
<keyword evidence="4 6" id="KW-1133">Transmembrane helix</keyword>
<organism evidence="8 9">
    <name type="scientific">Favolaschia claudopus</name>
    <dbReference type="NCBI Taxonomy" id="2862362"/>
    <lineage>
        <taxon>Eukaryota</taxon>
        <taxon>Fungi</taxon>
        <taxon>Dikarya</taxon>
        <taxon>Basidiomycota</taxon>
        <taxon>Agaricomycotina</taxon>
        <taxon>Agaricomycetes</taxon>
        <taxon>Agaricomycetidae</taxon>
        <taxon>Agaricales</taxon>
        <taxon>Marasmiineae</taxon>
        <taxon>Mycenaceae</taxon>
        <taxon>Favolaschia</taxon>
    </lineage>
</organism>
<evidence type="ECO:0000256" key="4">
    <source>
        <dbReference type="ARBA" id="ARBA00022989"/>
    </source>
</evidence>
<evidence type="ECO:0000256" key="1">
    <source>
        <dbReference type="ARBA" id="ARBA00004141"/>
    </source>
</evidence>
<dbReference type="GO" id="GO:0016020">
    <property type="term" value="C:membrane"/>
    <property type="evidence" value="ECO:0007669"/>
    <property type="project" value="UniProtKB-SubCell"/>
</dbReference>
<dbReference type="PROSITE" id="PS50850">
    <property type="entry name" value="MFS"/>
    <property type="match status" value="1"/>
</dbReference>
<sequence length="474" mass="51582">MSTTDNTEETPLLPASRPAKRISKRTPLPKLQLSVIMLIQICEPLASQSIYPYINQLISELDITGGDEKKVGYYAYVESLFFLGEFTTVLQWSRASDRIGRKPILLIGLFGTGTATLCFGLSRTFITLAISRCVCGLLNGNMGVMKAAMTDLTDSSNRAEAFAFLPIIWAIGASLGPLIGGSLARPHDRFPEIFSGKFWELFPYFLPCLVTGSCVYLSCVFVLAFFKESIPRKKARREDVVATSHDNVAPAPVIRPRPLRELMIFPVLISVSNYIALWFLNMSLGALLPLFLAMPIEIGGLGLPPPKIGVILSAYGIFTAIFQIIFFARMVRRFGEKRVFRNAMITCLPAFALFPIISAVARQSGRTTIVYCLVGLILALGALMDTGFGAIFLFVTASAPKSSRGSVNGIAQSAIALARAIAPSLSTSLFSLSVQHNLLGGNLVYAFFLILSCGALVLARGLPAEVWPEEDDEI</sequence>